<dbReference type="RefSeq" id="WP_376775284.1">
    <property type="nucleotide sequence ID" value="NZ_JACHMO010000001.1"/>
</dbReference>
<dbReference type="PIRSF" id="PIRSF019455">
    <property type="entry name" value="CopR_AtkY"/>
    <property type="match status" value="1"/>
</dbReference>
<name>A0A7W9HHC1_9PSEU</name>
<dbReference type="Gene3D" id="6.10.140.850">
    <property type="match status" value="1"/>
</dbReference>
<protein>
    <submittedName>
        <fullName evidence="5">Putative transcriptional regulator</fullName>
    </submittedName>
</protein>
<keyword evidence="3" id="KW-0238">DNA-binding</keyword>
<dbReference type="GO" id="GO:0045892">
    <property type="term" value="P:negative regulation of DNA-templated transcription"/>
    <property type="evidence" value="ECO:0007669"/>
    <property type="project" value="InterPro"/>
</dbReference>
<reference evidence="5 6" key="1">
    <citation type="submission" date="2020-08" db="EMBL/GenBank/DDBJ databases">
        <title>Sequencing the genomes of 1000 actinobacteria strains.</title>
        <authorList>
            <person name="Klenk H.-P."/>
        </authorList>
    </citation>
    <scope>NUCLEOTIDE SEQUENCE [LARGE SCALE GENOMIC DNA]</scope>
    <source>
        <strain evidence="5 6">DSM 45486</strain>
    </source>
</reference>
<dbReference type="InterPro" id="IPR036390">
    <property type="entry name" value="WH_DNA-bd_sf"/>
</dbReference>
<organism evidence="5 6">
    <name type="scientific">Saccharothrix ecbatanensis</name>
    <dbReference type="NCBI Taxonomy" id="1105145"/>
    <lineage>
        <taxon>Bacteria</taxon>
        <taxon>Bacillati</taxon>
        <taxon>Actinomycetota</taxon>
        <taxon>Actinomycetes</taxon>
        <taxon>Pseudonocardiales</taxon>
        <taxon>Pseudonocardiaceae</taxon>
        <taxon>Saccharothrix</taxon>
    </lineage>
</organism>
<proteinExistence type="inferred from homology"/>
<dbReference type="GO" id="GO:0003677">
    <property type="term" value="F:DNA binding"/>
    <property type="evidence" value="ECO:0007669"/>
    <property type="project" value="UniProtKB-KW"/>
</dbReference>
<comment type="caution">
    <text evidence="5">The sequence shown here is derived from an EMBL/GenBank/DDBJ whole genome shotgun (WGS) entry which is preliminary data.</text>
</comment>
<comment type="similarity">
    <text evidence="1">Belongs to the BlaI transcriptional regulatory family.</text>
</comment>
<evidence type="ECO:0000256" key="2">
    <source>
        <dbReference type="ARBA" id="ARBA00023015"/>
    </source>
</evidence>
<gene>
    <name evidence="5" type="ORF">F4560_002095</name>
</gene>
<keyword evidence="6" id="KW-1185">Reference proteome</keyword>
<dbReference type="SUPFAM" id="SSF46785">
    <property type="entry name" value="Winged helix' DNA-binding domain"/>
    <property type="match status" value="1"/>
</dbReference>
<evidence type="ECO:0000313" key="5">
    <source>
        <dbReference type="EMBL" id="MBB5802327.1"/>
    </source>
</evidence>
<dbReference type="Proteomes" id="UP000552097">
    <property type="component" value="Unassembled WGS sequence"/>
</dbReference>
<keyword evidence="2" id="KW-0805">Transcription regulation</keyword>
<dbReference type="InterPro" id="IPR036388">
    <property type="entry name" value="WH-like_DNA-bd_sf"/>
</dbReference>
<keyword evidence="4" id="KW-0804">Transcription</keyword>
<dbReference type="AlphaFoldDB" id="A0A7W9HHC1"/>
<dbReference type="Gene3D" id="1.10.10.10">
    <property type="entry name" value="Winged helix-like DNA-binding domain superfamily/Winged helix DNA-binding domain"/>
    <property type="match status" value="1"/>
</dbReference>
<evidence type="ECO:0000256" key="4">
    <source>
        <dbReference type="ARBA" id="ARBA00023163"/>
    </source>
</evidence>
<sequence length="117" mass="13128">MVNRLGELERAAMDVLWDRGEPVAVREVVRALSDRDLAYTTVMTVLNRLVKKGFVRREAGEGRAWYYAPVASREEYVARLMLDALSLTGDRETALAHFAQSMSAPEAEALSQALDER</sequence>
<dbReference type="Pfam" id="PF03965">
    <property type="entry name" value="Penicillinase_R"/>
    <property type="match status" value="1"/>
</dbReference>
<evidence type="ECO:0000313" key="6">
    <source>
        <dbReference type="Proteomes" id="UP000552097"/>
    </source>
</evidence>
<dbReference type="InterPro" id="IPR005650">
    <property type="entry name" value="BlaI_family"/>
</dbReference>
<evidence type="ECO:0000256" key="1">
    <source>
        <dbReference type="ARBA" id="ARBA00011046"/>
    </source>
</evidence>
<dbReference type="EMBL" id="JACHMO010000001">
    <property type="protein sequence ID" value="MBB5802327.1"/>
    <property type="molecule type" value="Genomic_DNA"/>
</dbReference>
<accession>A0A7W9HHC1</accession>
<evidence type="ECO:0000256" key="3">
    <source>
        <dbReference type="ARBA" id="ARBA00023125"/>
    </source>
</evidence>